<proteinExistence type="predicted"/>
<dbReference type="PATRIC" id="fig|754477.3.peg.2425"/>
<evidence type="ECO:0000313" key="1">
    <source>
        <dbReference type="EMBL" id="AFJ03592.1"/>
    </source>
</evidence>
<protein>
    <submittedName>
        <fullName evidence="1">Uncharacterized protein</fullName>
    </submittedName>
</protein>
<reference evidence="1 2" key="1">
    <citation type="journal article" date="2012" name="J. Bacteriol.">
        <title>Complete genome sequences of Methylophaga sp. strain JAM1 and Methylophaga sp. strain JAM7.</title>
        <authorList>
            <person name="Villeneuve C."/>
            <person name="Martineau C."/>
            <person name="Mauffrey F."/>
            <person name="Villemur R."/>
        </authorList>
    </citation>
    <scope>NUCLEOTIDE SEQUENCE [LARGE SCALE GENOMIC DNA]</scope>
    <source>
        <strain evidence="1 2">JAM7</strain>
    </source>
</reference>
<evidence type="ECO:0000313" key="2">
    <source>
        <dbReference type="Proteomes" id="UP000009145"/>
    </source>
</evidence>
<dbReference type="KEGG" id="mec:Q7C_2467"/>
<keyword evidence="2" id="KW-1185">Reference proteome</keyword>
<accession>I1YKZ9</accession>
<dbReference type="HOGENOM" id="CLU_3329991_0_0_6"/>
<dbReference type="EMBL" id="CP003380">
    <property type="protein sequence ID" value="AFJ03592.1"/>
    <property type="molecule type" value="Genomic_DNA"/>
</dbReference>
<dbReference type="Proteomes" id="UP000009145">
    <property type="component" value="Chromosome"/>
</dbReference>
<dbReference type="AlphaFoldDB" id="I1YKZ9"/>
<gene>
    <name evidence="1" type="ordered locus">Q7C_2467</name>
</gene>
<organism evidence="1 2">
    <name type="scientific">Methylophaga frappieri (strain ATCC BAA-2434 / DSM 25690 / JAM7)</name>
    <dbReference type="NCBI Taxonomy" id="754477"/>
    <lineage>
        <taxon>Bacteria</taxon>
        <taxon>Pseudomonadati</taxon>
        <taxon>Pseudomonadota</taxon>
        <taxon>Gammaproteobacteria</taxon>
        <taxon>Thiotrichales</taxon>
        <taxon>Piscirickettsiaceae</taxon>
        <taxon>Methylophaga</taxon>
    </lineage>
</organism>
<name>I1YKZ9_METFJ</name>
<sequence length="38" mass="4313">MDLLSARFVDDQKGAQRSLKIQSLSKTQKKGHRWGGLK</sequence>